<organism evidence="1 2">
    <name type="scientific">Carboxydichorda subterranea</name>
    <dbReference type="NCBI Taxonomy" id="3109565"/>
    <lineage>
        <taxon>Bacteria</taxon>
        <taxon>Bacillati</taxon>
        <taxon>Bacillota</taxon>
        <taxon>Limnochordia</taxon>
        <taxon>Limnochordales</taxon>
        <taxon>Geochordaceae</taxon>
        <taxon>Carboxydichorda</taxon>
    </lineage>
</organism>
<evidence type="ECO:0000313" key="2">
    <source>
        <dbReference type="Proteomes" id="UP001332192"/>
    </source>
</evidence>
<gene>
    <name evidence="1" type="ORF">U7230_07385</name>
</gene>
<dbReference type="RefSeq" id="WP_324718078.1">
    <property type="nucleotide sequence ID" value="NZ_CP141615.1"/>
</dbReference>
<protein>
    <recommendedName>
        <fullName evidence="3">Type I restriction enzyme R protein N-terminal domain-containing protein</fullName>
    </recommendedName>
</protein>
<reference evidence="1 2" key="1">
    <citation type="journal article" date="2024" name="Front. Microbiol.">
        <title>Novel thermophilic genera Geochorda gen. nov. and Carboxydochorda gen. nov. from the deep terrestrial subsurface reveal the ecophysiological diversity in the class Limnochordia.</title>
        <authorList>
            <person name="Karnachuk O.V."/>
            <person name="Lukina A.P."/>
            <person name="Avakyan M.R."/>
            <person name="Kadnikov V.V."/>
            <person name="Begmatov S."/>
            <person name="Beletsky A.V."/>
            <person name="Vlasova K.G."/>
            <person name="Novikov A.A."/>
            <person name="Shcherbakova V.A."/>
            <person name="Mardanov A.V."/>
            <person name="Ravin N.V."/>
        </authorList>
    </citation>
    <scope>NUCLEOTIDE SEQUENCE [LARGE SCALE GENOMIC DNA]</scope>
    <source>
        <strain evidence="1 2">L945</strain>
    </source>
</reference>
<evidence type="ECO:0008006" key="3">
    <source>
        <dbReference type="Google" id="ProtNLM"/>
    </source>
</evidence>
<name>A0ABZ1C129_9FIRM</name>
<sequence>MSSRLGVEHLASYRRCVERIRSSWRAFLEARALRLEEARRHRAAEKVAENIVEDLFTKVLDWSLADLNHQVEGADILLTKHGIKYLLIETKRPSALAWHRRAVEKALDQARQYAADQRVRCIAVSDGFMLYAADLVAGGLRDRAFVSLAQQEPPLDLWWLSVHGIYRERPDTQGAELHLLPPSPVEREEREEGVEEAALLHPKYGLPARCFAYVGHAACPATWKLPYRLADGSVDEKRLPKAIQAILSNYRGAKVSGIPEADTPMVLLRLARAAASLGRMPFQTASPATVYRQLQDALEQLGILDKVVG</sequence>
<proteinExistence type="predicted"/>
<dbReference type="Proteomes" id="UP001332192">
    <property type="component" value="Chromosome"/>
</dbReference>
<dbReference type="EMBL" id="CP141615">
    <property type="protein sequence ID" value="WRP18806.1"/>
    <property type="molecule type" value="Genomic_DNA"/>
</dbReference>
<evidence type="ECO:0000313" key="1">
    <source>
        <dbReference type="EMBL" id="WRP18806.1"/>
    </source>
</evidence>
<keyword evidence="2" id="KW-1185">Reference proteome</keyword>
<accession>A0ABZ1C129</accession>